<evidence type="ECO:0000256" key="1">
    <source>
        <dbReference type="SAM" id="Phobius"/>
    </source>
</evidence>
<reference evidence="3" key="1">
    <citation type="submission" date="2017-03" db="EMBL/GenBank/DDBJ databases">
        <title>Novel pathways for hydrocarbon cycling and metabolic interdependencies in hydrothermal sediment communities.</title>
        <authorList>
            <person name="Dombrowski N."/>
            <person name="Seitz K."/>
            <person name="Teske A."/>
            <person name="Baker B."/>
        </authorList>
    </citation>
    <scope>NUCLEOTIDE SEQUENCE [LARGE SCALE GENOMIC DNA]</scope>
</reference>
<accession>A0A1W9S3V0</accession>
<dbReference type="Proteomes" id="UP000192611">
    <property type="component" value="Unassembled WGS sequence"/>
</dbReference>
<keyword evidence="1" id="KW-0812">Transmembrane</keyword>
<dbReference type="PROSITE" id="PS51257">
    <property type="entry name" value="PROKAR_LIPOPROTEIN"/>
    <property type="match status" value="1"/>
</dbReference>
<dbReference type="AlphaFoldDB" id="A0A1W9S3V0"/>
<sequence length="291" mass="33278">MNNSFRVTGLVFIVSILFLCFFLLSCSWMNESSDREDIEGLINDEYKAYFFPIDEIDDGGITGEHGQGLLGEKAYLHPWGRKIKRPFDKTIEIEINGNTANVTVICDIEGEFLVDTSDDDIENPGSKPLSDKLIKYAVFEKSDDGRWILTKISPAEIKLADEEKQTVKIISVHIYDTDGDVDMTITDPSTLYDVETEVPHFEKDELVYVEVIAENTTTENYEPRSFVYLHWPYHRDLFYDQGDDTHYFGNWAPHNVGVHHAAVDILNSGCIQNETEDDYNATAWAMPYVVY</sequence>
<keyword evidence="1" id="KW-1133">Transmembrane helix</keyword>
<proteinExistence type="predicted"/>
<feature type="transmembrane region" description="Helical" evidence="1">
    <location>
        <begin position="7"/>
        <end position="25"/>
    </location>
</feature>
<dbReference type="EMBL" id="NATQ01000001">
    <property type="protein sequence ID" value="OQX91345.1"/>
    <property type="molecule type" value="Genomic_DNA"/>
</dbReference>
<keyword evidence="1" id="KW-0472">Membrane</keyword>
<protein>
    <submittedName>
        <fullName evidence="2">Uncharacterized protein</fullName>
    </submittedName>
</protein>
<evidence type="ECO:0000313" key="2">
    <source>
        <dbReference type="EMBL" id="OQX91345.1"/>
    </source>
</evidence>
<organism evidence="2 3">
    <name type="scientific">Candidatus Coatesbacteria bacterium 4484_99</name>
    <dbReference type="NCBI Taxonomy" id="1970774"/>
    <lineage>
        <taxon>Bacteria</taxon>
        <taxon>Candidatus Coatesiibacteriota</taxon>
    </lineage>
</organism>
<comment type="caution">
    <text evidence="2">The sequence shown here is derived from an EMBL/GenBank/DDBJ whole genome shotgun (WGS) entry which is preliminary data.</text>
</comment>
<name>A0A1W9S3V0_9BACT</name>
<evidence type="ECO:0000313" key="3">
    <source>
        <dbReference type="Proteomes" id="UP000192611"/>
    </source>
</evidence>
<gene>
    <name evidence="2" type="ORF">B6D57_00015</name>
</gene>